<name>A0A345NLQ1_9MICO</name>
<dbReference type="EMBL" id="CP031229">
    <property type="protein sequence ID" value="AXH95959.1"/>
    <property type="molecule type" value="Genomic_DNA"/>
</dbReference>
<organism evidence="3 4">
    <name type="scientific">Ornithinimicrobium avium</name>
    <dbReference type="NCBI Taxonomy" id="2283195"/>
    <lineage>
        <taxon>Bacteria</taxon>
        <taxon>Bacillati</taxon>
        <taxon>Actinomycetota</taxon>
        <taxon>Actinomycetes</taxon>
        <taxon>Micrococcales</taxon>
        <taxon>Ornithinimicrobiaceae</taxon>
        <taxon>Ornithinimicrobium</taxon>
    </lineage>
</organism>
<keyword evidence="2" id="KW-0812">Transmembrane</keyword>
<dbReference type="AlphaFoldDB" id="A0A345NLQ1"/>
<dbReference type="KEGG" id="orn:DV701_07335"/>
<evidence type="ECO:0000256" key="2">
    <source>
        <dbReference type="SAM" id="Phobius"/>
    </source>
</evidence>
<proteinExistence type="predicted"/>
<feature type="region of interest" description="Disordered" evidence="1">
    <location>
        <begin position="337"/>
        <end position="391"/>
    </location>
</feature>
<protein>
    <submittedName>
        <fullName evidence="3">Uncharacterized protein</fullName>
    </submittedName>
</protein>
<keyword evidence="2" id="KW-0472">Membrane</keyword>
<gene>
    <name evidence="3" type="ORF">DV701_07335</name>
</gene>
<sequence length="391" mass="43122">MLANRWLLLITIGIVALGTSSIAALVIEDWTVDREGVRVTAVVLGGIFLVILYLASWYVTKRRGTLYYVRLLEEWMPDLYRDMQSQFGAEYSNEMVVAEHLTARSNRGVLDIADQVTSVTRRLQMLMSGDDLRTSYDVAPNMIWPAALAAGYHMHFPLETRLIEFAGEKMGWKLRSRANSPAGHDPRLRVHPTLPSEPDPDVGSVLLTVYMTPTKDPTRPAGLTVDREHTFGALDEADRPRAVLIVKKPTKSASGEVAVEARTGTTALVETITQTLAAYPNASVFLFARVAKTVALGAGHGLSGPGRADQMKREMPVESRRPWTRLVPVNVVQAYPHNPRDPSPACDLVRAAPGQPPSDQLARLAQKHGLWPRPCDPKTVPAQPEDALDER</sequence>
<keyword evidence="2" id="KW-1133">Transmembrane helix</keyword>
<keyword evidence="4" id="KW-1185">Reference proteome</keyword>
<dbReference type="Proteomes" id="UP000253790">
    <property type="component" value="Chromosome"/>
</dbReference>
<reference evidence="3 4" key="1">
    <citation type="submission" date="2018-07" db="EMBL/GenBank/DDBJ databases">
        <title>Complete genome sequencing of Ornithinimicrobium sp. AMA3305.</title>
        <authorList>
            <person name="Bae J.-W."/>
        </authorList>
    </citation>
    <scope>NUCLEOTIDE SEQUENCE [LARGE SCALE GENOMIC DNA]</scope>
    <source>
        <strain evidence="3 4">AMA3305</strain>
    </source>
</reference>
<evidence type="ECO:0000313" key="3">
    <source>
        <dbReference type="EMBL" id="AXH95959.1"/>
    </source>
</evidence>
<evidence type="ECO:0000256" key="1">
    <source>
        <dbReference type="SAM" id="MobiDB-lite"/>
    </source>
</evidence>
<dbReference type="OrthoDB" id="3696846at2"/>
<evidence type="ECO:0000313" key="4">
    <source>
        <dbReference type="Proteomes" id="UP000253790"/>
    </source>
</evidence>
<feature type="region of interest" description="Disordered" evidence="1">
    <location>
        <begin position="176"/>
        <end position="197"/>
    </location>
</feature>
<feature type="transmembrane region" description="Helical" evidence="2">
    <location>
        <begin position="39"/>
        <end position="60"/>
    </location>
</feature>
<accession>A0A345NLQ1</accession>